<evidence type="ECO:0000256" key="2">
    <source>
        <dbReference type="ARBA" id="ARBA00004664"/>
    </source>
</evidence>
<evidence type="ECO:0000256" key="4">
    <source>
        <dbReference type="ARBA" id="ARBA00022272"/>
    </source>
</evidence>
<keyword evidence="8 9" id="KW-0413">Isomerase</keyword>
<sequence>MPLLVKICGLKTMRDVDAAIGAGADMIGVVFFPKSPRNVSLATACALSGRACGRAGVVALAVDPDDDFVAAIMANLKPDLIQLHGAETPERVADIRHRFSVRVMKAIGVGSAEDLAQVPAYAAVSDMLLVDAKPPKTPDGLPGGNGLTFDWRLVAGLDPGRPVMLSGGLHPGNVAEAIRLTRLNGVDVSSGVESSPGRKDPDKIRAFVEAARLTEAEGVW</sequence>
<proteinExistence type="inferred from homology"/>
<dbReference type="InterPro" id="IPR011060">
    <property type="entry name" value="RibuloseP-bd_barrel"/>
</dbReference>
<protein>
    <recommendedName>
        <fullName evidence="4 9">N-(5'-phosphoribosyl)anthranilate isomerase</fullName>
        <shortName evidence="9">PRAI</shortName>
        <ecNumber evidence="3 9">5.3.1.24</ecNumber>
    </recommendedName>
</protein>
<evidence type="ECO:0000313" key="12">
    <source>
        <dbReference type="Proteomes" id="UP000241808"/>
    </source>
</evidence>
<evidence type="ECO:0000256" key="1">
    <source>
        <dbReference type="ARBA" id="ARBA00001164"/>
    </source>
</evidence>
<dbReference type="EC" id="5.3.1.24" evidence="3 9"/>
<dbReference type="CDD" id="cd00405">
    <property type="entry name" value="PRAI"/>
    <property type="match status" value="1"/>
</dbReference>
<dbReference type="InterPro" id="IPR013785">
    <property type="entry name" value="Aldolase_TIM"/>
</dbReference>
<name>A0A2T4ZHJ9_9HYPH</name>
<organism evidence="11 12">
    <name type="scientific">Phreatobacter oligotrophus</name>
    <dbReference type="NCBI Taxonomy" id="1122261"/>
    <lineage>
        <taxon>Bacteria</taxon>
        <taxon>Pseudomonadati</taxon>
        <taxon>Pseudomonadota</taxon>
        <taxon>Alphaproteobacteria</taxon>
        <taxon>Hyphomicrobiales</taxon>
        <taxon>Phreatobacteraceae</taxon>
        <taxon>Phreatobacter</taxon>
    </lineage>
</organism>
<keyword evidence="7 9" id="KW-0057">Aromatic amino acid biosynthesis</keyword>
<dbReference type="InterPro" id="IPR001240">
    <property type="entry name" value="PRAI_dom"/>
</dbReference>
<dbReference type="UniPathway" id="UPA00035">
    <property type="reaction ID" value="UER00042"/>
</dbReference>
<dbReference type="GO" id="GO:0000162">
    <property type="term" value="P:L-tryptophan biosynthetic process"/>
    <property type="evidence" value="ECO:0007669"/>
    <property type="project" value="UniProtKB-UniRule"/>
</dbReference>
<reference evidence="11 12" key="1">
    <citation type="submission" date="2018-04" db="EMBL/GenBank/DDBJ databases">
        <title>Genomic Encyclopedia of Archaeal and Bacterial Type Strains, Phase II (KMG-II): from individual species to whole genera.</title>
        <authorList>
            <person name="Goeker M."/>
        </authorList>
    </citation>
    <scope>NUCLEOTIDE SEQUENCE [LARGE SCALE GENOMIC DNA]</scope>
    <source>
        <strain evidence="11 12">DSM 25521</strain>
    </source>
</reference>
<dbReference type="Proteomes" id="UP000241808">
    <property type="component" value="Unassembled WGS sequence"/>
</dbReference>
<dbReference type="Gene3D" id="3.20.20.70">
    <property type="entry name" value="Aldolase class I"/>
    <property type="match status" value="1"/>
</dbReference>
<evidence type="ECO:0000256" key="7">
    <source>
        <dbReference type="ARBA" id="ARBA00023141"/>
    </source>
</evidence>
<dbReference type="PANTHER" id="PTHR42894">
    <property type="entry name" value="N-(5'-PHOSPHORIBOSYL)ANTHRANILATE ISOMERASE"/>
    <property type="match status" value="1"/>
</dbReference>
<dbReference type="RefSeq" id="WP_108173927.1">
    <property type="nucleotide sequence ID" value="NZ_PZZL01000001.1"/>
</dbReference>
<dbReference type="SUPFAM" id="SSF51366">
    <property type="entry name" value="Ribulose-phoshate binding barrel"/>
    <property type="match status" value="1"/>
</dbReference>
<evidence type="ECO:0000313" key="11">
    <source>
        <dbReference type="EMBL" id="PTM61456.1"/>
    </source>
</evidence>
<dbReference type="Pfam" id="PF00697">
    <property type="entry name" value="PRAI"/>
    <property type="match status" value="1"/>
</dbReference>
<evidence type="ECO:0000256" key="5">
    <source>
        <dbReference type="ARBA" id="ARBA00022605"/>
    </source>
</evidence>
<dbReference type="PANTHER" id="PTHR42894:SF1">
    <property type="entry name" value="N-(5'-PHOSPHORIBOSYL)ANTHRANILATE ISOMERASE"/>
    <property type="match status" value="1"/>
</dbReference>
<comment type="catalytic activity">
    <reaction evidence="1 9">
        <text>N-(5-phospho-beta-D-ribosyl)anthranilate = 1-(2-carboxyphenylamino)-1-deoxy-D-ribulose 5-phosphate</text>
        <dbReference type="Rhea" id="RHEA:21540"/>
        <dbReference type="ChEBI" id="CHEBI:18277"/>
        <dbReference type="ChEBI" id="CHEBI:58613"/>
        <dbReference type="EC" id="5.3.1.24"/>
    </reaction>
</comment>
<comment type="pathway">
    <text evidence="2 9">Amino-acid biosynthesis; L-tryptophan biosynthesis; L-tryptophan from chorismate: step 3/5.</text>
</comment>
<dbReference type="EMBL" id="PZZL01000001">
    <property type="protein sequence ID" value="PTM61456.1"/>
    <property type="molecule type" value="Genomic_DNA"/>
</dbReference>
<keyword evidence="5 9" id="KW-0028">Amino-acid biosynthesis</keyword>
<evidence type="ECO:0000256" key="3">
    <source>
        <dbReference type="ARBA" id="ARBA00012572"/>
    </source>
</evidence>
<dbReference type="HAMAP" id="MF_00135">
    <property type="entry name" value="PRAI"/>
    <property type="match status" value="1"/>
</dbReference>
<evidence type="ECO:0000259" key="10">
    <source>
        <dbReference type="Pfam" id="PF00697"/>
    </source>
</evidence>
<evidence type="ECO:0000256" key="8">
    <source>
        <dbReference type="ARBA" id="ARBA00023235"/>
    </source>
</evidence>
<evidence type="ECO:0000256" key="9">
    <source>
        <dbReference type="HAMAP-Rule" id="MF_00135"/>
    </source>
</evidence>
<comment type="caution">
    <text evidence="11">The sequence shown here is derived from an EMBL/GenBank/DDBJ whole genome shotgun (WGS) entry which is preliminary data.</text>
</comment>
<dbReference type="InterPro" id="IPR044643">
    <property type="entry name" value="TrpF_fam"/>
</dbReference>
<dbReference type="AlphaFoldDB" id="A0A2T4ZHJ9"/>
<keyword evidence="6 9" id="KW-0822">Tryptophan biosynthesis</keyword>
<comment type="similarity">
    <text evidence="9">Belongs to the TrpF family.</text>
</comment>
<feature type="domain" description="N-(5'phosphoribosyl) anthranilate isomerase (PRAI)" evidence="10">
    <location>
        <begin position="5"/>
        <end position="209"/>
    </location>
</feature>
<dbReference type="OrthoDB" id="9796196at2"/>
<accession>A0A2T4ZHJ9</accession>
<gene>
    <name evidence="9" type="primary">trpF</name>
    <name evidence="11" type="ORF">C8P69_101124</name>
</gene>
<dbReference type="GO" id="GO:0004640">
    <property type="term" value="F:phosphoribosylanthranilate isomerase activity"/>
    <property type="evidence" value="ECO:0007669"/>
    <property type="project" value="UniProtKB-UniRule"/>
</dbReference>
<keyword evidence="12" id="KW-1185">Reference proteome</keyword>
<evidence type="ECO:0000256" key="6">
    <source>
        <dbReference type="ARBA" id="ARBA00022822"/>
    </source>
</evidence>
<dbReference type="NCBIfam" id="NF002295">
    <property type="entry name" value="PRK01222.1-1"/>
    <property type="match status" value="1"/>
</dbReference>